<dbReference type="GO" id="GO:0016567">
    <property type="term" value="P:protein ubiquitination"/>
    <property type="evidence" value="ECO:0007669"/>
    <property type="project" value="InterPro"/>
</dbReference>
<dbReference type="PROSITE" id="PS50158">
    <property type="entry name" value="ZF_CCHC"/>
    <property type="match status" value="1"/>
</dbReference>
<dbReference type="InterPro" id="IPR036875">
    <property type="entry name" value="Znf_CCHC_sf"/>
</dbReference>
<proteinExistence type="predicted"/>
<evidence type="ECO:0000256" key="5">
    <source>
        <dbReference type="ARBA" id="ARBA00023242"/>
    </source>
</evidence>
<keyword evidence="4" id="KW-0862">Zinc</keyword>
<evidence type="ECO:0000256" key="1">
    <source>
        <dbReference type="ARBA" id="ARBA00004123"/>
    </source>
</evidence>
<dbReference type="EMBL" id="CAKKNE010000005">
    <property type="protein sequence ID" value="CAH0376501.1"/>
    <property type="molecule type" value="Genomic_DNA"/>
</dbReference>
<evidence type="ECO:0000256" key="7">
    <source>
        <dbReference type="SAM" id="MobiDB-lite"/>
    </source>
</evidence>
<dbReference type="SUPFAM" id="SSF57756">
    <property type="entry name" value="Retrovirus zinc finger-like domains"/>
    <property type="match status" value="1"/>
</dbReference>
<dbReference type="Gene3D" id="3.10.20.90">
    <property type="entry name" value="Phosphatidylinositol 3-kinase Catalytic Subunit, Chain A, domain 1"/>
    <property type="match status" value="1"/>
</dbReference>
<keyword evidence="2" id="KW-0479">Metal-binding</keyword>
<dbReference type="CDD" id="cd16620">
    <property type="entry name" value="vRING-HC-C4C4_RBBP6"/>
    <property type="match status" value="1"/>
</dbReference>
<dbReference type="InterPro" id="IPR001841">
    <property type="entry name" value="Znf_RING"/>
</dbReference>
<evidence type="ECO:0000313" key="11">
    <source>
        <dbReference type="EMBL" id="CAH0376501.1"/>
    </source>
</evidence>
<dbReference type="Gene3D" id="3.30.40.10">
    <property type="entry name" value="Zinc/RING finger domain, C3HC4 (zinc finger)"/>
    <property type="match status" value="1"/>
</dbReference>
<evidence type="ECO:0000256" key="6">
    <source>
        <dbReference type="PROSITE-ProRule" id="PRU00047"/>
    </source>
</evidence>
<accession>A0A8J2SWS9</accession>
<evidence type="ECO:0000256" key="4">
    <source>
        <dbReference type="ARBA" id="ARBA00022833"/>
    </source>
</evidence>
<reference evidence="11" key="1">
    <citation type="submission" date="2021-11" db="EMBL/GenBank/DDBJ databases">
        <authorList>
            <consortium name="Genoscope - CEA"/>
            <person name="William W."/>
        </authorList>
    </citation>
    <scope>NUCLEOTIDE SEQUENCE</scope>
</reference>
<dbReference type="InterPro" id="IPR033489">
    <property type="entry name" value="RBBP6"/>
</dbReference>
<dbReference type="InterPro" id="IPR013083">
    <property type="entry name" value="Znf_RING/FYVE/PHD"/>
</dbReference>
<feature type="domain" description="CCHC-type" evidence="9">
    <location>
        <begin position="161"/>
        <end position="176"/>
    </location>
</feature>
<feature type="domain" description="DWNN" evidence="10">
    <location>
        <begin position="5"/>
        <end position="79"/>
    </location>
</feature>
<dbReference type="SMART" id="SM00343">
    <property type="entry name" value="ZnF_C2HC"/>
    <property type="match status" value="1"/>
</dbReference>
<keyword evidence="12" id="KW-1185">Reference proteome</keyword>
<feature type="region of interest" description="Disordered" evidence="7">
    <location>
        <begin position="128"/>
        <end position="149"/>
    </location>
</feature>
<organism evidence="11 12">
    <name type="scientific">Pelagomonas calceolata</name>
    <dbReference type="NCBI Taxonomy" id="35677"/>
    <lineage>
        <taxon>Eukaryota</taxon>
        <taxon>Sar</taxon>
        <taxon>Stramenopiles</taxon>
        <taxon>Ochrophyta</taxon>
        <taxon>Pelagophyceae</taxon>
        <taxon>Pelagomonadales</taxon>
        <taxon>Pelagomonadaceae</taxon>
        <taxon>Pelagomonas</taxon>
    </lineage>
</organism>
<dbReference type="PROSITE" id="PS50089">
    <property type="entry name" value="ZF_RING_2"/>
    <property type="match status" value="1"/>
</dbReference>
<dbReference type="Proteomes" id="UP000789595">
    <property type="component" value="Unassembled WGS sequence"/>
</dbReference>
<name>A0A8J2SWS9_9STRA</name>
<dbReference type="Pfam" id="PF13696">
    <property type="entry name" value="zf-CCHC_2"/>
    <property type="match status" value="1"/>
</dbReference>
<evidence type="ECO:0000256" key="3">
    <source>
        <dbReference type="ARBA" id="ARBA00022771"/>
    </source>
</evidence>
<dbReference type="GO" id="GO:0006397">
    <property type="term" value="P:mRNA processing"/>
    <property type="evidence" value="ECO:0007669"/>
    <property type="project" value="InterPro"/>
</dbReference>
<protein>
    <submittedName>
        <fullName evidence="11">Uncharacterized protein</fullName>
    </submittedName>
</protein>
<dbReference type="GO" id="GO:0003676">
    <property type="term" value="F:nucleic acid binding"/>
    <property type="evidence" value="ECO:0007669"/>
    <property type="project" value="InterPro"/>
</dbReference>
<dbReference type="InterPro" id="IPR025829">
    <property type="entry name" value="Zn_knuckle_CX2CX3GHX4C"/>
</dbReference>
<evidence type="ECO:0000313" key="12">
    <source>
        <dbReference type="Proteomes" id="UP000789595"/>
    </source>
</evidence>
<dbReference type="InterPro" id="IPR014891">
    <property type="entry name" value="DWNN_domain"/>
</dbReference>
<feature type="compositionally biased region" description="Basic and acidic residues" evidence="7">
    <location>
        <begin position="569"/>
        <end position="578"/>
    </location>
</feature>
<dbReference type="GO" id="GO:0005634">
    <property type="term" value="C:nucleus"/>
    <property type="evidence" value="ECO:0007669"/>
    <property type="project" value="UniProtKB-SubCell"/>
</dbReference>
<dbReference type="GO" id="GO:0008270">
    <property type="term" value="F:zinc ion binding"/>
    <property type="evidence" value="ECO:0007669"/>
    <property type="project" value="UniProtKB-KW"/>
</dbReference>
<feature type="compositionally biased region" description="Basic residues" evidence="7">
    <location>
        <begin position="546"/>
        <end position="560"/>
    </location>
</feature>
<evidence type="ECO:0000259" key="10">
    <source>
        <dbReference type="PROSITE" id="PS51282"/>
    </source>
</evidence>
<dbReference type="PANTHER" id="PTHR15439">
    <property type="entry name" value="RETINOBLASTOMA-BINDING PROTEIN 6"/>
    <property type="match status" value="1"/>
</dbReference>
<evidence type="ECO:0000259" key="9">
    <source>
        <dbReference type="PROSITE" id="PS50158"/>
    </source>
</evidence>
<dbReference type="Pfam" id="PF08783">
    <property type="entry name" value="DWNN"/>
    <property type="match status" value="1"/>
</dbReference>
<dbReference type="GO" id="GO:0061630">
    <property type="term" value="F:ubiquitin protein ligase activity"/>
    <property type="evidence" value="ECO:0007669"/>
    <property type="project" value="InterPro"/>
</dbReference>
<dbReference type="SUPFAM" id="SSF57850">
    <property type="entry name" value="RING/U-box"/>
    <property type="match status" value="1"/>
</dbReference>
<feature type="compositionally biased region" description="Pro residues" evidence="7">
    <location>
        <begin position="455"/>
        <end position="478"/>
    </location>
</feature>
<keyword evidence="5" id="KW-0539">Nucleus</keyword>
<feature type="compositionally biased region" description="Low complexity" evidence="7">
    <location>
        <begin position="498"/>
        <end position="508"/>
    </location>
</feature>
<comment type="subcellular location">
    <subcellularLocation>
        <location evidence="1">Nucleus</location>
    </subcellularLocation>
</comment>
<dbReference type="InterPro" id="IPR001878">
    <property type="entry name" value="Znf_CCHC"/>
</dbReference>
<evidence type="ECO:0000259" key="8">
    <source>
        <dbReference type="PROSITE" id="PS50089"/>
    </source>
</evidence>
<dbReference type="PANTHER" id="PTHR15439:SF0">
    <property type="entry name" value="CELL DIVISION CYCLE AND APOPTOSIS REGULATOR PROTEIN 1-RELATED"/>
    <property type="match status" value="1"/>
</dbReference>
<comment type="caution">
    <text evidence="11">The sequence shown here is derived from an EMBL/GenBank/DDBJ whole genome shotgun (WGS) entry which is preliminary data.</text>
</comment>
<dbReference type="Gene3D" id="4.10.60.10">
    <property type="entry name" value="Zinc finger, CCHC-type"/>
    <property type="match status" value="1"/>
</dbReference>
<feature type="compositionally biased region" description="Pro residues" evidence="7">
    <location>
        <begin position="427"/>
        <end position="437"/>
    </location>
</feature>
<dbReference type="AlphaFoldDB" id="A0A8J2SWS9"/>
<feature type="domain" description="RING-type" evidence="8">
    <location>
        <begin position="266"/>
        <end position="306"/>
    </location>
</feature>
<feature type="region of interest" description="Disordered" evidence="7">
    <location>
        <begin position="376"/>
        <end position="415"/>
    </location>
</feature>
<evidence type="ECO:0000256" key="2">
    <source>
        <dbReference type="ARBA" id="ARBA00022723"/>
    </source>
</evidence>
<keyword evidence="3 6" id="KW-0863">Zinc-finger</keyword>
<sequence length="627" mass="65596">MSSSIQFRFSSSKTYEAVTFSGLMIKLLELKRAIVEKRNLDKGTSDFDLRISNAQTDEVYESDDVMVPKNTSVVVRRVPCTAETGLLAKLEGGARISTRAARAIEVQARPQKVETAAVLNSVGDTLKEFTPAVPQGRGRGRGGPGGPGGFLATHPPGSYVCHRCGKPGHFIRECPENGNAAFDNAPRVRHGVPGMPRTFWKAVAEDAIDDGGSTLARTPEGTVVAIVPQEEQFRRLQGRMGGNTAAQLSEDDKRRMVSEAPSHYVCRCCRGLLRDAVLLPCCGESACDGCARRHIAESGGRCPLCRAASPADRLVANRSLRAAVATYQAEWGKRERDNLAQQRDLALIQQQTQSDALAPRQVSGVDAELDLGGAAAAPPAAAPAADDDDDFGGDVFNPAAPTPAPEAPVQAPAAAPAAAAPAAAAAAPPPAAAPAPAPARASPPAVPQYGGAPYGYPPNGWPPRGAPPPQAWGPPRGPPMGYGQAPWGPPGGMPYGQPPMGYGQYGAPRPMYGQPWGAPPPGAFPPRGFPGAAVPAAAPAPAPSKGRSRSRDRQRRRRRRDSSSSSDGSRSRSRDRKPGGGLAAQAAAAAKSAGGGTVEVDVTQGREKKRRKRGGRKNRGRRRKGSG</sequence>
<feature type="compositionally biased region" description="Low complexity" evidence="7">
    <location>
        <begin position="529"/>
        <end position="539"/>
    </location>
</feature>
<feature type="region of interest" description="Disordered" evidence="7">
    <location>
        <begin position="427"/>
        <end position="446"/>
    </location>
</feature>
<dbReference type="SMART" id="SM01180">
    <property type="entry name" value="DWNN"/>
    <property type="match status" value="1"/>
</dbReference>
<feature type="compositionally biased region" description="Pro residues" evidence="7">
    <location>
        <begin position="517"/>
        <end position="528"/>
    </location>
</feature>
<feature type="region of interest" description="Disordered" evidence="7">
    <location>
        <begin position="454"/>
        <end position="627"/>
    </location>
</feature>
<dbReference type="OrthoDB" id="106784at2759"/>
<dbReference type="GO" id="GO:0006511">
    <property type="term" value="P:ubiquitin-dependent protein catabolic process"/>
    <property type="evidence" value="ECO:0007669"/>
    <property type="project" value="TreeGrafter"/>
</dbReference>
<feature type="compositionally biased region" description="Low complexity" evidence="7">
    <location>
        <begin position="583"/>
        <end position="592"/>
    </location>
</feature>
<gene>
    <name evidence="11" type="ORF">PECAL_5P10950</name>
</gene>
<feature type="compositionally biased region" description="Basic residues" evidence="7">
    <location>
        <begin position="607"/>
        <end position="627"/>
    </location>
</feature>
<dbReference type="PROSITE" id="PS51282">
    <property type="entry name" value="DWNN"/>
    <property type="match status" value="1"/>
</dbReference>